<gene>
    <name evidence="3" type="ORF">VFPBJ_04033</name>
</gene>
<dbReference type="Proteomes" id="UP000078240">
    <property type="component" value="Unassembled WGS sequence"/>
</dbReference>
<feature type="compositionally biased region" description="Low complexity" evidence="1">
    <location>
        <begin position="140"/>
        <end position="156"/>
    </location>
</feature>
<proteinExistence type="predicted"/>
<evidence type="ECO:0000256" key="2">
    <source>
        <dbReference type="SAM" id="Phobius"/>
    </source>
</evidence>
<dbReference type="EMBL" id="LSBH01000003">
    <property type="protein sequence ID" value="OAQ81449.1"/>
    <property type="molecule type" value="Genomic_DNA"/>
</dbReference>
<feature type="region of interest" description="Disordered" evidence="1">
    <location>
        <begin position="1"/>
        <end position="38"/>
    </location>
</feature>
<keyword evidence="2" id="KW-0812">Transmembrane</keyword>
<evidence type="ECO:0000313" key="4">
    <source>
        <dbReference type="Proteomes" id="UP000078240"/>
    </source>
</evidence>
<feature type="compositionally biased region" description="Polar residues" evidence="1">
    <location>
        <begin position="27"/>
        <end position="38"/>
    </location>
</feature>
<organism evidence="3 4">
    <name type="scientific">Purpureocillium lilacinum</name>
    <name type="common">Paecilomyces lilacinus</name>
    <dbReference type="NCBI Taxonomy" id="33203"/>
    <lineage>
        <taxon>Eukaryota</taxon>
        <taxon>Fungi</taxon>
        <taxon>Dikarya</taxon>
        <taxon>Ascomycota</taxon>
        <taxon>Pezizomycotina</taxon>
        <taxon>Sordariomycetes</taxon>
        <taxon>Hypocreomycetidae</taxon>
        <taxon>Hypocreales</taxon>
        <taxon>Ophiocordycipitaceae</taxon>
        <taxon>Purpureocillium</taxon>
    </lineage>
</organism>
<keyword evidence="2" id="KW-0472">Membrane</keyword>
<feature type="region of interest" description="Disordered" evidence="1">
    <location>
        <begin position="131"/>
        <end position="156"/>
    </location>
</feature>
<keyword evidence="2" id="KW-1133">Transmembrane helix</keyword>
<evidence type="ECO:0000313" key="3">
    <source>
        <dbReference type="EMBL" id="OAQ81449.1"/>
    </source>
</evidence>
<accession>A0A179GWC9</accession>
<protein>
    <submittedName>
        <fullName evidence="3">Uncharacterized protein</fullName>
    </submittedName>
</protein>
<evidence type="ECO:0000256" key="1">
    <source>
        <dbReference type="SAM" id="MobiDB-lite"/>
    </source>
</evidence>
<sequence>MGAHDLPREQRRRERASASNIRYEAPSSHSQTSNRTNTGCSSTACWTLAVCVGLCLGGVGMILWAAPSAPPHRRSAPPTASRCFWRAPLAAAPAVTKRWHLQPPVDQAWKSGQRPRGSGYSEAVQLQMLGDLGSRREVPSTSGSSLSRSPSSRVQAEVVVAAPPTPPTPALQAHLAV</sequence>
<feature type="transmembrane region" description="Helical" evidence="2">
    <location>
        <begin position="46"/>
        <end position="66"/>
    </location>
</feature>
<dbReference type="AlphaFoldDB" id="A0A179GWC9"/>
<name>A0A179GWC9_PURLI</name>
<feature type="compositionally biased region" description="Basic and acidic residues" evidence="1">
    <location>
        <begin position="1"/>
        <end position="16"/>
    </location>
</feature>
<reference evidence="3 4" key="1">
    <citation type="submission" date="2016-01" db="EMBL/GenBank/DDBJ databases">
        <title>Biosynthesis of antibiotic leucinostatins and their inhibition on Phytophthora in bio-control Purpureocillium lilacinum.</title>
        <authorList>
            <person name="Wang G."/>
            <person name="Liu Z."/>
            <person name="Lin R."/>
            <person name="Li E."/>
            <person name="Mao Z."/>
            <person name="Ling J."/>
            <person name="Yin W."/>
            <person name="Xie B."/>
        </authorList>
    </citation>
    <scope>NUCLEOTIDE SEQUENCE [LARGE SCALE GENOMIC DNA]</scope>
    <source>
        <strain evidence="3">PLBJ-1</strain>
    </source>
</reference>
<comment type="caution">
    <text evidence="3">The sequence shown here is derived from an EMBL/GenBank/DDBJ whole genome shotgun (WGS) entry which is preliminary data.</text>
</comment>